<dbReference type="RefSeq" id="WP_345729120.1">
    <property type="nucleotide sequence ID" value="NZ_BAAAYN010000023.1"/>
</dbReference>
<keyword evidence="1" id="KW-0812">Transmembrane</keyword>
<dbReference type="EMBL" id="BAAAYN010000023">
    <property type="protein sequence ID" value="GAA3388380.1"/>
    <property type="molecule type" value="Genomic_DNA"/>
</dbReference>
<gene>
    <name evidence="2" type="ORF">GCM10020369_34340</name>
</gene>
<evidence type="ECO:0000313" key="3">
    <source>
        <dbReference type="Proteomes" id="UP001501676"/>
    </source>
</evidence>
<name>A0ABP6SZZ7_9ACTN</name>
<accession>A0ABP6SZZ7</accession>
<protein>
    <submittedName>
        <fullName evidence="2">Uncharacterized protein</fullName>
    </submittedName>
</protein>
<evidence type="ECO:0000313" key="2">
    <source>
        <dbReference type="EMBL" id="GAA3388380.1"/>
    </source>
</evidence>
<organism evidence="2 3">
    <name type="scientific">Cryptosporangium minutisporangium</name>
    <dbReference type="NCBI Taxonomy" id="113569"/>
    <lineage>
        <taxon>Bacteria</taxon>
        <taxon>Bacillati</taxon>
        <taxon>Actinomycetota</taxon>
        <taxon>Actinomycetes</taxon>
        <taxon>Cryptosporangiales</taxon>
        <taxon>Cryptosporangiaceae</taxon>
        <taxon>Cryptosporangium</taxon>
    </lineage>
</organism>
<reference evidence="3" key="1">
    <citation type="journal article" date="2019" name="Int. J. Syst. Evol. Microbiol.">
        <title>The Global Catalogue of Microorganisms (GCM) 10K type strain sequencing project: providing services to taxonomists for standard genome sequencing and annotation.</title>
        <authorList>
            <consortium name="The Broad Institute Genomics Platform"/>
            <consortium name="The Broad Institute Genome Sequencing Center for Infectious Disease"/>
            <person name="Wu L."/>
            <person name="Ma J."/>
        </authorList>
    </citation>
    <scope>NUCLEOTIDE SEQUENCE [LARGE SCALE GENOMIC DNA]</scope>
    <source>
        <strain evidence="3">JCM 9458</strain>
    </source>
</reference>
<comment type="caution">
    <text evidence="2">The sequence shown here is derived from an EMBL/GenBank/DDBJ whole genome shotgun (WGS) entry which is preliminary data.</text>
</comment>
<dbReference type="Proteomes" id="UP001501676">
    <property type="component" value="Unassembled WGS sequence"/>
</dbReference>
<evidence type="ECO:0000256" key="1">
    <source>
        <dbReference type="SAM" id="Phobius"/>
    </source>
</evidence>
<sequence>MNQQMFDDLIGEPPPSTVDVHRIVRRVRRVRRLQRSALAFVVVLAMATGASYFQTGTQSAAPPVAVDTRFRLVVDTEEAAEVSGARLSEAYDEALTKAAPGFRWREGHPPVITDREATDLFTVTGSIDYRGRSGLLLLRVEGPYDPGPCKGSPAQCEEVREAVNQDAVRSLTCTAQGDCSARKGPQGQAMTVRHWRISPKADYTEVRIALPEKRVLILEAHNQVVTKEQLVAVVSDLAGQIK</sequence>
<keyword evidence="3" id="KW-1185">Reference proteome</keyword>
<keyword evidence="1" id="KW-0472">Membrane</keyword>
<feature type="transmembrane region" description="Helical" evidence="1">
    <location>
        <begin position="36"/>
        <end position="53"/>
    </location>
</feature>
<keyword evidence="1" id="KW-1133">Transmembrane helix</keyword>
<proteinExistence type="predicted"/>